<dbReference type="InterPro" id="IPR011013">
    <property type="entry name" value="Gal_mutarotase_sf_dom"/>
</dbReference>
<proteinExistence type="predicted"/>
<organism evidence="1">
    <name type="scientific">Arion vulgaris</name>
    <dbReference type="NCBI Taxonomy" id="1028688"/>
    <lineage>
        <taxon>Eukaryota</taxon>
        <taxon>Metazoa</taxon>
        <taxon>Spiralia</taxon>
        <taxon>Lophotrochozoa</taxon>
        <taxon>Mollusca</taxon>
        <taxon>Gastropoda</taxon>
        <taxon>Heterobranchia</taxon>
        <taxon>Euthyneura</taxon>
        <taxon>Panpulmonata</taxon>
        <taxon>Eupulmonata</taxon>
        <taxon>Stylommatophora</taxon>
        <taxon>Helicina</taxon>
        <taxon>Arionoidea</taxon>
        <taxon>Arionidae</taxon>
        <taxon>Arion</taxon>
    </lineage>
</organism>
<feature type="non-terminal residue" evidence="1">
    <location>
        <position position="1"/>
    </location>
</feature>
<name>A0A0B6Z4N9_9EUPU</name>
<dbReference type="AlphaFoldDB" id="A0A0B6Z4N9"/>
<dbReference type="GO" id="GO:0005975">
    <property type="term" value="P:carbohydrate metabolic process"/>
    <property type="evidence" value="ECO:0007669"/>
    <property type="project" value="InterPro"/>
</dbReference>
<reference evidence="1" key="1">
    <citation type="submission" date="2014-12" db="EMBL/GenBank/DDBJ databases">
        <title>Insight into the proteome of Arion vulgaris.</title>
        <authorList>
            <person name="Aradska J."/>
            <person name="Bulat T."/>
            <person name="Smidak R."/>
            <person name="Sarate P."/>
            <person name="Gangsoo J."/>
            <person name="Sialana F."/>
            <person name="Bilban M."/>
            <person name="Lubec G."/>
        </authorList>
    </citation>
    <scope>NUCLEOTIDE SEQUENCE</scope>
    <source>
        <tissue evidence="1">Skin</tissue>
    </source>
</reference>
<accession>A0A0B6Z4N9</accession>
<protein>
    <submittedName>
        <fullName evidence="1">Uncharacterized protein</fullName>
    </submittedName>
</protein>
<sequence length="120" mass="13880">NPPQAAFMSNVNKKFMSEARFLKVPWPCSYNLLNIRNLGFILPEFKALILLHKVGLDCTYRETYIDCNIHKVPDLKYFNNIQIKSALETTLTGMNEITPLDDLVAELKDMEIKTIKVTFR</sequence>
<dbReference type="GO" id="GO:0003824">
    <property type="term" value="F:catalytic activity"/>
    <property type="evidence" value="ECO:0007669"/>
    <property type="project" value="InterPro"/>
</dbReference>
<evidence type="ECO:0000313" key="1">
    <source>
        <dbReference type="EMBL" id="CEK62685.1"/>
    </source>
</evidence>
<gene>
    <name evidence="1" type="primary">ORF45891</name>
</gene>
<dbReference type="SUPFAM" id="SSF74650">
    <property type="entry name" value="Galactose mutarotase-like"/>
    <property type="match status" value="1"/>
</dbReference>
<dbReference type="GO" id="GO:0030246">
    <property type="term" value="F:carbohydrate binding"/>
    <property type="evidence" value="ECO:0007669"/>
    <property type="project" value="InterPro"/>
</dbReference>
<dbReference type="EMBL" id="HACG01015820">
    <property type="protein sequence ID" value="CEK62685.1"/>
    <property type="molecule type" value="Transcribed_RNA"/>
</dbReference>